<dbReference type="GO" id="GO:0005634">
    <property type="term" value="C:nucleus"/>
    <property type="evidence" value="ECO:0007669"/>
    <property type="project" value="TreeGrafter"/>
</dbReference>
<dbReference type="SUPFAM" id="SSF63570">
    <property type="entry name" value="PABC (PABP) domain"/>
    <property type="match status" value="1"/>
</dbReference>
<dbReference type="GO" id="GO:0000209">
    <property type="term" value="P:protein polyubiquitination"/>
    <property type="evidence" value="ECO:0007669"/>
    <property type="project" value="TreeGrafter"/>
</dbReference>
<dbReference type="GO" id="GO:0003723">
    <property type="term" value="F:RNA binding"/>
    <property type="evidence" value="ECO:0007669"/>
    <property type="project" value="InterPro"/>
</dbReference>
<dbReference type="InterPro" id="IPR036053">
    <property type="entry name" value="PABP-dom"/>
</dbReference>
<gene>
    <name evidence="2" type="ORF">F2Q69_00059847</name>
</gene>
<dbReference type="InterPro" id="IPR002004">
    <property type="entry name" value="PABP_HYD_C"/>
</dbReference>
<dbReference type="GO" id="GO:0005737">
    <property type="term" value="C:cytoplasm"/>
    <property type="evidence" value="ECO:0007669"/>
    <property type="project" value="TreeGrafter"/>
</dbReference>
<comment type="caution">
    <text evidence="2">The sequence shown here is derived from an EMBL/GenBank/DDBJ whole genome shotgun (WGS) entry which is preliminary data.</text>
</comment>
<dbReference type="GO" id="GO:0034450">
    <property type="term" value="F:ubiquitin-ubiquitin ligase activity"/>
    <property type="evidence" value="ECO:0007669"/>
    <property type="project" value="TreeGrafter"/>
</dbReference>
<dbReference type="EMBL" id="QGKX02000095">
    <property type="protein sequence ID" value="KAF3570055.1"/>
    <property type="molecule type" value="Genomic_DNA"/>
</dbReference>
<name>A0A8S9RBD7_BRACR</name>
<evidence type="ECO:0000313" key="2">
    <source>
        <dbReference type="EMBL" id="KAF3570055.1"/>
    </source>
</evidence>
<dbReference type="PROSITE" id="PS51309">
    <property type="entry name" value="PABC"/>
    <property type="match status" value="1"/>
</dbReference>
<dbReference type="Pfam" id="PF00658">
    <property type="entry name" value="MLLE"/>
    <property type="match status" value="1"/>
</dbReference>
<accession>A0A8S9RBD7</accession>
<dbReference type="PANTHER" id="PTHR46276:SF1">
    <property type="entry name" value="E3 UBIQUITIN-PROTEIN LIGASE UBR5"/>
    <property type="match status" value="1"/>
</dbReference>
<dbReference type="SMART" id="SM00517">
    <property type="entry name" value="PolyA"/>
    <property type="match status" value="1"/>
</dbReference>
<dbReference type="Proteomes" id="UP000712600">
    <property type="component" value="Unassembled WGS sequence"/>
</dbReference>
<proteinExistence type="predicted"/>
<sequence length="71" mass="7914">MLGERLYPLVERQEPLHVAKVTGMLLEMDQAEILHLMESPEALKSKVSEALDVLRLSADAPDHDLGFSTID</sequence>
<evidence type="ECO:0000259" key="1">
    <source>
        <dbReference type="PROSITE" id="PS51309"/>
    </source>
</evidence>
<dbReference type="GO" id="GO:0090263">
    <property type="term" value="P:positive regulation of canonical Wnt signaling pathway"/>
    <property type="evidence" value="ECO:0007669"/>
    <property type="project" value="TreeGrafter"/>
</dbReference>
<organism evidence="2 3">
    <name type="scientific">Brassica cretica</name>
    <name type="common">Mustard</name>
    <dbReference type="NCBI Taxonomy" id="69181"/>
    <lineage>
        <taxon>Eukaryota</taxon>
        <taxon>Viridiplantae</taxon>
        <taxon>Streptophyta</taxon>
        <taxon>Embryophyta</taxon>
        <taxon>Tracheophyta</taxon>
        <taxon>Spermatophyta</taxon>
        <taxon>Magnoliopsida</taxon>
        <taxon>eudicotyledons</taxon>
        <taxon>Gunneridae</taxon>
        <taxon>Pentapetalae</taxon>
        <taxon>rosids</taxon>
        <taxon>malvids</taxon>
        <taxon>Brassicales</taxon>
        <taxon>Brassicaceae</taxon>
        <taxon>Brassiceae</taxon>
        <taxon>Brassica</taxon>
    </lineage>
</organism>
<protein>
    <recommendedName>
        <fullName evidence="1">PABC domain-containing protein</fullName>
    </recommendedName>
</protein>
<dbReference type="Gene3D" id="1.10.1900.10">
    <property type="entry name" value="c-terminal domain of poly(a) binding protein"/>
    <property type="match status" value="1"/>
</dbReference>
<dbReference type="PANTHER" id="PTHR46276">
    <property type="entry name" value="E3 UBIQUITIN-PROTEIN LIGASE UBR5"/>
    <property type="match status" value="1"/>
</dbReference>
<dbReference type="AlphaFoldDB" id="A0A8S9RBD7"/>
<evidence type="ECO:0000313" key="3">
    <source>
        <dbReference type="Proteomes" id="UP000712600"/>
    </source>
</evidence>
<feature type="domain" description="PABC" evidence="1">
    <location>
        <begin position="1"/>
        <end position="59"/>
    </location>
</feature>
<reference evidence="2" key="1">
    <citation type="submission" date="2019-12" db="EMBL/GenBank/DDBJ databases">
        <title>Genome sequencing and annotation of Brassica cretica.</title>
        <authorList>
            <person name="Studholme D.J."/>
            <person name="Sarris P."/>
        </authorList>
    </citation>
    <scope>NUCLEOTIDE SEQUENCE</scope>
    <source>
        <strain evidence="2">PFS-109/04</strain>
        <tissue evidence="2">Leaf</tissue>
    </source>
</reference>